<protein>
    <submittedName>
        <fullName evidence="1">Uncharacterized protein</fullName>
    </submittedName>
</protein>
<reference evidence="2" key="1">
    <citation type="submission" date="2012-02" db="EMBL/GenBank/DDBJ databases">
        <title>Genome sequencing of Giardia lamblia Genotypes A2 and B isolates (DH and GS) and comparative analysis with the genomes of Genotypes A1 and E (WB and Pig).</title>
        <authorList>
            <person name="Adam R."/>
            <person name="Dahlstrom E."/>
            <person name="Martens C."/>
            <person name="Bruno D."/>
            <person name="Barbian K."/>
            <person name="Porcella S.F."/>
            <person name="Nash T."/>
        </authorList>
    </citation>
    <scope>NUCLEOTIDE SEQUENCE</scope>
    <source>
        <strain evidence="2">DH</strain>
    </source>
</reference>
<evidence type="ECO:0000313" key="2">
    <source>
        <dbReference type="Proteomes" id="UP000018320"/>
    </source>
</evidence>
<dbReference type="VEuPathDB" id="GiardiaDB:QR46_4748"/>
<reference evidence="1 2" key="2">
    <citation type="journal article" date="2013" name="Genome Biol. Evol.">
        <title>Genome sequencing of Giardia lamblia genotypes A2 and B isolates (DH and GS) and comparative analysis with the genomes of genotypes A1 and E (WB and Pig).</title>
        <authorList>
            <person name="Adam R.D."/>
            <person name="Dahlstrom E.W."/>
            <person name="Martens C.A."/>
            <person name="Bruno D.P."/>
            <person name="Barbian K.D."/>
            <person name="Ricklefs S.M."/>
            <person name="Hernandez M.M."/>
            <person name="Narla N.P."/>
            <person name="Patel R.B."/>
            <person name="Porcella S.F."/>
            <person name="Nash T.E."/>
        </authorList>
    </citation>
    <scope>NUCLEOTIDE SEQUENCE [LARGE SCALE GENOMIC DNA]</scope>
    <source>
        <strain evidence="1 2">DH</strain>
    </source>
</reference>
<dbReference type="Proteomes" id="UP000018320">
    <property type="component" value="Unassembled WGS sequence"/>
</dbReference>
<proteinExistence type="predicted"/>
<dbReference type="AlphaFoldDB" id="V6TBC1"/>
<dbReference type="VEuPathDB" id="GiardiaDB:GL50803_0092651"/>
<dbReference type="VEuPathDB" id="GiardiaDB:DHA2_150968"/>
<dbReference type="EMBL" id="AHGT01000070">
    <property type="protein sequence ID" value="ESU35717.1"/>
    <property type="molecule type" value="Genomic_DNA"/>
</dbReference>
<organism evidence="1 2">
    <name type="scientific">Giardia intestinalis</name>
    <name type="common">Giardia lamblia</name>
    <dbReference type="NCBI Taxonomy" id="5741"/>
    <lineage>
        <taxon>Eukaryota</taxon>
        <taxon>Metamonada</taxon>
        <taxon>Diplomonadida</taxon>
        <taxon>Hexamitidae</taxon>
        <taxon>Giardiinae</taxon>
        <taxon>Giardia</taxon>
    </lineage>
</organism>
<dbReference type="VEuPathDB" id="GiardiaDB:GL50581_1845"/>
<name>V6TBC1_GIAIN</name>
<evidence type="ECO:0000313" key="1">
    <source>
        <dbReference type="EMBL" id="ESU35717.1"/>
    </source>
</evidence>
<gene>
    <name evidence="1" type="ORF">DHA2_150968</name>
</gene>
<accession>V6TBC1</accession>
<sequence>MPLEFAIFTWKNKILMAFSVKSADTLILSDVAARGALEESPPKAISLQVPPKTSENVPNIADMLSSISANVQQIPENVRMALEEERSFKELSPVGIEFVKGLETNPKKKVQQEERMIEFRHVVAQIFKTYDLFSNDVIHAKIRSLSDLLCYHAKKIFRNHCKNRQEMMELRHKVVFTCLSYYLLKRRVIEDNVQQYHILNTIIEASILHTPRRIKTQARKKYSFYY</sequence>
<comment type="caution">
    <text evidence="1">The sequence shown here is derived from an EMBL/GenBank/DDBJ whole genome shotgun (WGS) entry which is preliminary data.</text>
</comment>